<dbReference type="RefSeq" id="WP_210352566.1">
    <property type="nucleotide sequence ID" value="NZ_JAEQMU010000001.1"/>
</dbReference>
<gene>
    <name evidence="1" type="ORF">ACFSQW_18380</name>
</gene>
<accession>A0ABW5L5P8</accession>
<proteinExistence type="predicted"/>
<sequence length="117" mass="14128">MLEEFMTYAPIYVEEFQEQDYMWNEEFIAIMERYLPELYKEDPEEVAYWLNGFLDSEHDKEWTPKYVAAYMPKEKPEKKGLLGRPLVNDYKKPDSIFTAIRSTFFDITILPLLHDRS</sequence>
<evidence type="ECO:0000313" key="2">
    <source>
        <dbReference type="Proteomes" id="UP001597440"/>
    </source>
</evidence>
<name>A0ABW5L5P8_9SPHI</name>
<reference evidence="2" key="1">
    <citation type="journal article" date="2019" name="Int. J. Syst. Evol. Microbiol.">
        <title>The Global Catalogue of Microorganisms (GCM) 10K type strain sequencing project: providing services to taxonomists for standard genome sequencing and annotation.</title>
        <authorList>
            <consortium name="The Broad Institute Genomics Platform"/>
            <consortium name="The Broad Institute Genome Sequencing Center for Infectious Disease"/>
            <person name="Wu L."/>
            <person name="Ma J."/>
        </authorList>
    </citation>
    <scope>NUCLEOTIDE SEQUENCE [LARGE SCALE GENOMIC DNA]</scope>
    <source>
        <strain evidence="2">KCTC 52298</strain>
    </source>
</reference>
<evidence type="ECO:0000313" key="1">
    <source>
        <dbReference type="EMBL" id="MFD2556369.1"/>
    </source>
</evidence>
<comment type="caution">
    <text evidence="1">The sequence shown here is derived from an EMBL/GenBank/DDBJ whole genome shotgun (WGS) entry which is preliminary data.</text>
</comment>
<dbReference type="EMBL" id="JBHULD010000018">
    <property type="protein sequence ID" value="MFD2556369.1"/>
    <property type="molecule type" value="Genomic_DNA"/>
</dbReference>
<organism evidence="1 2">
    <name type="scientific">Sphingobacterium tabacisoli</name>
    <dbReference type="NCBI Taxonomy" id="2044855"/>
    <lineage>
        <taxon>Bacteria</taxon>
        <taxon>Pseudomonadati</taxon>
        <taxon>Bacteroidota</taxon>
        <taxon>Sphingobacteriia</taxon>
        <taxon>Sphingobacteriales</taxon>
        <taxon>Sphingobacteriaceae</taxon>
        <taxon>Sphingobacterium</taxon>
    </lineage>
</organism>
<dbReference type="Proteomes" id="UP001597440">
    <property type="component" value="Unassembled WGS sequence"/>
</dbReference>
<protein>
    <submittedName>
        <fullName evidence="1">Uncharacterized protein</fullName>
    </submittedName>
</protein>
<keyword evidence="2" id="KW-1185">Reference proteome</keyword>